<evidence type="ECO:0000256" key="1">
    <source>
        <dbReference type="SAM" id="MobiDB-lite"/>
    </source>
</evidence>
<comment type="caution">
    <text evidence="2">The sequence shown here is derived from an EMBL/GenBank/DDBJ whole genome shotgun (WGS) entry which is preliminary data.</text>
</comment>
<sequence>MGDVTKEKVTESAINPISTEKREERSSEELIDRLQSKVQQYVRGADQTVLEQMRLTVFEVVVGVLRSKEFMNDIPKAVETACKAAAPLLKEISKNKPAAQEELFEDPEELDQSTPRSRSLMEQAAEGVRALGSFFAQAAMGGAEVSTLVREEEEGYHAEDIVYPLRRLAANEPGLDDTLVRQSSMYAGSLAGLSPGSSMELPWKVEGGSAEGGDASALGGSMKGGDPALMGGHTEPTTEGAEYAQGAQDRAKAGRDAQQRQLAAKTGDTLYPASDVKEDDGRDGGSFASAGSQYGTDAANVEHITGRPASTHLQEENWDAPAQQATAAPVDAPTDVKSSRGVGNAAVPRAS</sequence>
<feature type="region of interest" description="Disordered" evidence="1">
    <location>
        <begin position="191"/>
        <end position="351"/>
    </location>
</feature>
<feature type="compositionally biased region" description="Basic and acidic residues" evidence="1">
    <location>
        <begin position="19"/>
        <end position="28"/>
    </location>
</feature>
<evidence type="ECO:0000313" key="3">
    <source>
        <dbReference type="Proteomes" id="UP001497392"/>
    </source>
</evidence>
<feature type="region of interest" description="Disordered" evidence="1">
    <location>
        <begin position="1"/>
        <end position="28"/>
    </location>
</feature>
<dbReference type="Proteomes" id="UP001497392">
    <property type="component" value="Unassembled WGS sequence"/>
</dbReference>
<protein>
    <submittedName>
        <fullName evidence="2">G13071 protein</fullName>
    </submittedName>
</protein>
<name>A0ABP1GBW6_9CHLO</name>
<evidence type="ECO:0000313" key="2">
    <source>
        <dbReference type="EMBL" id="CAL5229699.1"/>
    </source>
</evidence>
<proteinExistence type="predicted"/>
<dbReference type="EMBL" id="CAXHTA020000021">
    <property type="protein sequence ID" value="CAL5229699.1"/>
    <property type="molecule type" value="Genomic_DNA"/>
</dbReference>
<gene>
    <name evidence="2" type="primary">g13071</name>
    <name evidence="2" type="ORF">VP750_LOCUS11605</name>
</gene>
<reference evidence="2 3" key="1">
    <citation type="submission" date="2024-06" db="EMBL/GenBank/DDBJ databases">
        <authorList>
            <person name="Kraege A."/>
            <person name="Thomma B."/>
        </authorList>
    </citation>
    <scope>NUCLEOTIDE SEQUENCE [LARGE SCALE GENOMIC DNA]</scope>
</reference>
<accession>A0ABP1GBW6</accession>
<feature type="compositionally biased region" description="Basic and acidic residues" evidence="1">
    <location>
        <begin position="1"/>
        <end position="10"/>
    </location>
</feature>
<feature type="compositionally biased region" description="Basic and acidic residues" evidence="1">
    <location>
        <begin position="249"/>
        <end position="258"/>
    </location>
</feature>
<organism evidence="2 3">
    <name type="scientific">Coccomyxa viridis</name>
    <dbReference type="NCBI Taxonomy" id="1274662"/>
    <lineage>
        <taxon>Eukaryota</taxon>
        <taxon>Viridiplantae</taxon>
        <taxon>Chlorophyta</taxon>
        <taxon>core chlorophytes</taxon>
        <taxon>Trebouxiophyceae</taxon>
        <taxon>Trebouxiophyceae incertae sedis</taxon>
        <taxon>Coccomyxaceae</taxon>
        <taxon>Coccomyxa</taxon>
    </lineage>
</organism>
<keyword evidence="3" id="KW-1185">Reference proteome</keyword>